<organism evidence="3 4">
    <name type="scientific">Plantibacter flavus</name>
    <dbReference type="NCBI Taxonomy" id="150123"/>
    <lineage>
        <taxon>Bacteria</taxon>
        <taxon>Bacillati</taxon>
        <taxon>Actinomycetota</taxon>
        <taxon>Actinomycetes</taxon>
        <taxon>Micrococcales</taxon>
        <taxon>Microbacteriaceae</taxon>
        <taxon>Plantibacter</taxon>
    </lineage>
</organism>
<dbReference type="InterPro" id="IPR028087">
    <property type="entry name" value="Tad_N"/>
</dbReference>
<sequence>MSVKWRCLVLRAKNGIQEETGAGSVLAAGVLGALVTVLLATLPVVTLFAAHQRAANAADAAALAAADTASGRLPGFACETARMVAARNAASLGTCSVEGVTVLVDATVDTAFGAITVAARAGPPPEASGAVVGVPVAATY</sequence>
<protein>
    <submittedName>
        <fullName evidence="3">Secretion/DNA translocation related TadE-like protein</fullName>
    </submittedName>
</protein>
<dbReference type="NCBIfam" id="TIGR03816">
    <property type="entry name" value="tadE_like_DECH"/>
    <property type="match status" value="1"/>
</dbReference>
<keyword evidence="1" id="KW-0472">Membrane</keyword>
<name>A0A3N2C558_9MICO</name>
<evidence type="ECO:0000313" key="4">
    <source>
        <dbReference type="Proteomes" id="UP000266915"/>
    </source>
</evidence>
<evidence type="ECO:0000259" key="2">
    <source>
        <dbReference type="Pfam" id="PF13400"/>
    </source>
</evidence>
<dbReference type="Proteomes" id="UP000266915">
    <property type="component" value="Unassembled WGS sequence"/>
</dbReference>
<dbReference type="InterPro" id="IPR021202">
    <property type="entry name" value="Rv3654c-like"/>
</dbReference>
<proteinExistence type="predicted"/>
<dbReference type="Pfam" id="PF13400">
    <property type="entry name" value="Tad"/>
    <property type="match status" value="1"/>
</dbReference>
<reference evidence="3 4" key="1">
    <citation type="submission" date="2018-11" db="EMBL/GenBank/DDBJ databases">
        <title>Sequencing the genomes of 1000 actinobacteria strains.</title>
        <authorList>
            <person name="Klenk H.-P."/>
        </authorList>
    </citation>
    <scope>NUCLEOTIDE SEQUENCE [LARGE SCALE GENOMIC DNA]</scope>
    <source>
        <strain evidence="3 4">DSM 14012</strain>
    </source>
</reference>
<dbReference type="RefSeq" id="WP_085512412.1">
    <property type="nucleotide sequence ID" value="NZ_FXAP01000004.1"/>
</dbReference>
<keyword evidence="4" id="KW-1185">Reference proteome</keyword>
<dbReference type="AlphaFoldDB" id="A0A3N2C558"/>
<comment type="caution">
    <text evidence="3">The sequence shown here is derived from an EMBL/GenBank/DDBJ whole genome shotgun (WGS) entry which is preliminary data.</text>
</comment>
<keyword evidence="1" id="KW-1133">Transmembrane helix</keyword>
<feature type="domain" description="Putative Flp pilus-assembly TadG-like N-terminal" evidence="2">
    <location>
        <begin position="21"/>
        <end position="67"/>
    </location>
</feature>
<gene>
    <name evidence="3" type="ORF">EDD42_2741</name>
</gene>
<evidence type="ECO:0000313" key="3">
    <source>
        <dbReference type="EMBL" id="ROR82648.1"/>
    </source>
</evidence>
<accession>A0A3N2C558</accession>
<evidence type="ECO:0000256" key="1">
    <source>
        <dbReference type="SAM" id="Phobius"/>
    </source>
</evidence>
<dbReference type="EMBL" id="RKHL01000001">
    <property type="protein sequence ID" value="ROR82648.1"/>
    <property type="molecule type" value="Genomic_DNA"/>
</dbReference>
<feature type="transmembrane region" description="Helical" evidence="1">
    <location>
        <begin position="25"/>
        <end position="50"/>
    </location>
</feature>
<keyword evidence="1" id="KW-0812">Transmembrane</keyword>